<dbReference type="AlphaFoldDB" id="A0A9X4YEP0"/>
<evidence type="ECO:0000256" key="1">
    <source>
        <dbReference type="ARBA" id="ARBA00022516"/>
    </source>
</evidence>
<accession>A0A9X4YEP0</accession>
<dbReference type="PIRSF" id="PIRSF011489">
    <property type="entry name" value="DUF479"/>
    <property type="match status" value="1"/>
</dbReference>
<reference evidence="5 6" key="1">
    <citation type="submission" date="2019-11" db="EMBL/GenBank/DDBJ databases">
        <title>Genome sequences of 17 halophilic strains isolated from different environments.</title>
        <authorList>
            <person name="Furrow R.E."/>
        </authorList>
    </citation>
    <scope>NUCLEOTIDE SEQUENCE [LARGE SCALE GENOMIC DNA]</scope>
    <source>
        <strain evidence="5 6">22507_15_FS</strain>
    </source>
</reference>
<keyword evidence="4" id="KW-0276">Fatty acid metabolism</keyword>
<dbReference type="EMBL" id="WMEX01000008">
    <property type="protein sequence ID" value="MYL27828.1"/>
    <property type="molecule type" value="Genomic_DNA"/>
</dbReference>
<gene>
    <name evidence="5" type="ORF">GLW01_13620</name>
</gene>
<proteinExistence type="predicted"/>
<keyword evidence="6" id="KW-1185">Reference proteome</keyword>
<dbReference type="GO" id="GO:0008770">
    <property type="term" value="F:[acyl-carrier-protein] phosphodiesterase activity"/>
    <property type="evidence" value="ECO:0007669"/>
    <property type="project" value="InterPro"/>
</dbReference>
<dbReference type="Pfam" id="PF04336">
    <property type="entry name" value="ACP_PD"/>
    <property type="match status" value="1"/>
</dbReference>
<keyword evidence="1" id="KW-0444">Lipid biosynthesis</keyword>
<evidence type="ECO:0000256" key="3">
    <source>
        <dbReference type="ARBA" id="ARBA00023098"/>
    </source>
</evidence>
<comment type="caution">
    <text evidence="5">The sequence shown here is derived from an EMBL/GenBank/DDBJ whole genome shotgun (WGS) entry which is preliminary data.</text>
</comment>
<dbReference type="Proteomes" id="UP000460751">
    <property type="component" value="Unassembled WGS sequence"/>
</dbReference>
<organism evidence="5 6">
    <name type="scientific">Vreelandella halophila</name>
    <dbReference type="NCBI Taxonomy" id="86177"/>
    <lineage>
        <taxon>Bacteria</taxon>
        <taxon>Pseudomonadati</taxon>
        <taxon>Pseudomonadota</taxon>
        <taxon>Gammaproteobacteria</taxon>
        <taxon>Oceanospirillales</taxon>
        <taxon>Halomonadaceae</taxon>
        <taxon>Vreelandella</taxon>
    </lineage>
</organism>
<evidence type="ECO:0000313" key="5">
    <source>
        <dbReference type="EMBL" id="MYL27828.1"/>
    </source>
</evidence>
<dbReference type="PANTHER" id="PTHR38764">
    <property type="entry name" value="ACYL CARRIER PROTEIN PHOSPHODIESTERASE"/>
    <property type="match status" value="1"/>
</dbReference>
<keyword evidence="3" id="KW-0443">Lipid metabolism</keyword>
<evidence type="ECO:0000313" key="6">
    <source>
        <dbReference type="Proteomes" id="UP000460751"/>
    </source>
</evidence>
<dbReference type="GO" id="GO:0006633">
    <property type="term" value="P:fatty acid biosynthetic process"/>
    <property type="evidence" value="ECO:0007669"/>
    <property type="project" value="UniProtKB-KW"/>
</dbReference>
<keyword evidence="2" id="KW-0378">Hydrolase</keyword>
<dbReference type="InterPro" id="IPR007431">
    <property type="entry name" value="ACP_PD"/>
</dbReference>
<protein>
    <submittedName>
        <fullName evidence="5">DUF479 domain-containing protein</fullName>
    </submittedName>
</protein>
<dbReference type="RefSeq" id="WP_160899387.1">
    <property type="nucleotide sequence ID" value="NZ_WMEX01000008.1"/>
</dbReference>
<keyword evidence="4" id="KW-0275">Fatty acid biosynthesis</keyword>
<sequence>MNHLAHVFLAPDTPEARVGSILGDFCRGISVADLPGDVQRGVEHHLSVDSYTDRHPQVCASRRLFSPQRRRFAGVALDILYDHYLLKHWHRFTDVDQDGFIRMIYRELPEHEYLMPEPMRRVTRRIAMDDWFGHYRDLDNIGYALDRVAARIRFPNRFDGIIEEIEGHSEELESRFLWFFQDLQRDASTL</sequence>
<dbReference type="OrthoDB" id="8442777at2"/>
<evidence type="ECO:0000256" key="4">
    <source>
        <dbReference type="ARBA" id="ARBA00023160"/>
    </source>
</evidence>
<dbReference type="PANTHER" id="PTHR38764:SF1">
    <property type="entry name" value="ACYL CARRIER PROTEIN PHOSPHODIESTERASE"/>
    <property type="match status" value="1"/>
</dbReference>
<name>A0A9X4YEP0_9GAMM</name>
<evidence type="ECO:0000256" key="2">
    <source>
        <dbReference type="ARBA" id="ARBA00022801"/>
    </source>
</evidence>